<gene>
    <name evidence="1" type="ORF">BECKFW1821C_GA0114237_102517</name>
</gene>
<evidence type="ECO:0000313" key="1">
    <source>
        <dbReference type="EMBL" id="VFJ70906.1"/>
    </source>
</evidence>
<protein>
    <submittedName>
        <fullName evidence="1">Uncharacterized protein YuzE</fullName>
    </submittedName>
</protein>
<name>A0A450TRK8_9GAMM</name>
<organism evidence="1">
    <name type="scientific">Candidatus Kentrum sp. FW</name>
    <dbReference type="NCBI Taxonomy" id="2126338"/>
    <lineage>
        <taxon>Bacteria</taxon>
        <taxon>Pseudomonadati</taxon>
        <taxon>Pseudomonadota</taxon>
        <taxon>Gammaproteobacteria</taxon>
        <taxon>Candidatus Kentrum</taxon>
    </lineage>
</organism>
<accession>A0A450TRK8</accession>
<dbReference type="AlphaFoldDB" id="A0A450TRK8"/>
<dbReference type="EMBL" id="CAADFE010000025">
    <property type="protein sequence ID" value="VFJ70906.1"/>
    <property type="molecule type" value="Genomic_DNA"/>
</dbReference>
<dbReference type="InterPro" id="IPR019270">
    <property type="entry name" value="DUF2283"/>
</dbReference>
<sequence length="81" mass="8976">MKIQYDEEIDALYLELGAREPSGVIELAEGINIDTTDTGKLTGIEILDAAKKIDMATLLTYTLEFDQGMWRKGLSRSRAPA</sequence>
<dbReference type="Pfam" id="PF10049">
    <property type="entry name" value="DUF2283"/>
    <property type="match status" value="1"/>
</dbReference>
<reference evidence="1" key="1">
    <citation type="submission" date="2019-02" db="EMBL/GenBank/DDBJ databases">
        <authorList>
            <person name="Gruber-Vodicka R. H."/>
            <person name="Seah K. B. B."/>
        </authorList>
    </citation>
    <scope>NUCLEOTIDE SEQUENCE</scope>
    <source>
        <strain evidence="1">BECK_BZ131</strain>
    </source>
</reference>
<proteinExistence type="predicted"/>